<evidence type="ECO:0000313" key="7">
    <source>
        <dbReference type="EMBL" id="XBO37952.1"/>
    </source>
</evidence>
<evidence type="ECO:0000256" key="4">
    <source>
        <dbReference type="ARBA" id="ARBA00022989"/>
    </source>
</evidence>
<evidence type="ECO:0000256" key="6">
    <source>
        <dbReference type="SAM" id="Phobius"/>
    </source>
</evidence>
<dbReference type="EMBL" id="CP157484">
    <property type="protein sequence ID" value="XBO37952.1"/>
    <property type="molecule type" value="Genomic_DNA"/>
</dbReference>
<keyword evidence="3 6" id="KW-0812">Transmembrane</keyword>
<accession>A0AAU7JC41</accession>
<evidence type="ECO:0000256" key="1">
    <source>
        <dbReference type="ARBA" id="ARBA00004651"/>
    </source>
</evidence>
<protein>
    <submittedName>
        <fullName evidence="7">Branched-chain amino acid ABC transporter permease</fullName>
    </submittedName>
</protein>
<keyword evidence="2" id="KW-1003">Cell membrane</keyword>
<dbReference type="GO" id="GO:0005886">
    <property type="term" value="C:plasma membrane"/>
    <property type="evidence" value="ECO:0007669"/>
    <property type="project" value="UniProtKB-SubCell"/>
</dbReference>
<evidence type="ECO:0000256" key="5">
    <source>
        <dbReference type="ARBA" id="ARBA00023136"/>
    </source>
</evidence>
<evidence type="ECO:0000256" key="2">
    <source>
        <dbReference type="ARBA" id="ARBA00022475"/>
    </source>
</evidence>
<feature type="transmembrane region" description="Helical" evidence="6">
    <location>
        <begin position="228"/>
        <end position="250"/>
    </location>
</feature>
<name>A0AAU7JC41_9HYPH</name>
<feature type="transmembrane region" description="Helical" evidence="6">
    <location>
        <begin position="326"/>
        <end position="345"/>
    </location>
</feature>
<dbReference type="CDD" id="cd06581">
    <property type="entry name" value="TM_PBP1_LivM_like"/>
    <property type="match status" value="1"/>
</dbReference>
<dbReference type="RefSeq" id="WP_406854777.1">
    <property type="nucleotide sequence ID" value="NZ_CP157484.1"/>
</dbReference>
<comment type="subcellular location">
    <subcellularLocation>
        <location evidence="1">Cell membrane</location>
        <topology evidence="1">Multi-pass membrane protein</topology>
    </subcellularLocation>
</comment>
<dbReference type="InterPro" id="IPR043428">
    <property type="entry name" value="LivM-like"/>
</dbReference>
<evidence type="ECO:0000256" key="3">
    <source>
        <dbReference type="ARBA" id="ARBA00022692"/>
    </source>
</evidence>
<gene>
    <name evidence="7" type="ORF">ABEG18_19850</name>
</gene>
<dbReference type="PANTHER" id="PTHR30482">
    <property type="entry name" value="HIGH-AFFINITY BRANCHED-CHAIN AMINO ACID TRANSPORT SYSTEM PERMEASE"/>
    <property type="match status" value="1"/>
</dbReference>
<dbReference type="PANTHER" id="PTHR30482:SF17">
    <property type="entry name" value="ABC TRANSPORTER ATP-BINDING PROTEIN"/>
    <property type="match status" value="1"/>
</dbReference>
<dbReference type="InterPro" id="IPR001851">
    <property type="entry name" value="ABC_transp_permease"/>
</dbReference>
<keyword evidence="4 6" id="KW-1133">Transmembrane helix</keyword>
<feature type="transmembrane region" description="Helical" evidence="6">
    <location>
        <begin position="181"/>
        <end position="202"/>
    </location>
</feature>
<feature type="transmembrane region" description="Helical" evidence="6">
    <location>
        <begin position="270"/>
        <end position="295"/>
    </location>
</feature>
<reference evidence="7" key="1">
    <citation type="submission" date="2024-05" db="EMBL/GenBank/DDBJ databases">
        <authorList>
            <person name="Kim S."/>
            <person name="Heo J."/>
            <person name="Choi H."/>
            <person name="Choi Y."/>
            <person name="Kwon S.-W."/>
            <person name="Kim Y."/>
        </authorList>
    </citation>
    <scope>NUCLEOTIDE SEQUENCE</scope>
    <source>
        <strain evidence="7">KACC 23698</strain>
    </source>
</reference>
<dbReference type="AlphaFoldDB" id="A0AAU7JC41"/>
<sequence>MLKALLSGDMPRSRALSALLLAILIGLAGAPFWFGGAQPINTAAKVCVFILLVASYDLLIGYTGVVSFAHTMFFGIGGYGVGLALYAWGAAWTSVFGGLGLALLLGVALALGIGLFSLRVRAIFYAMITLAVASAFAVLASQLSGLTGGEDGRSFRVPELLRPATKIFDAPVFGVEVNGRIVAYYIVFFGALALFLALLRIVNSPFGRVLQAIRENEFRAEALGYRTVYYRTAANCLAAGMAVMAGALNALWLRYTGPDTTLSFTIMVDILLMVVIGGMGTLYGAVIGATLFVVAQNYLQKLMGVAAAATEGIPLLPRLLDPDRWLLWLGVLFVLSVYFFPTGVVGRLRRRAGHDPG</sequence>
<feature type="transmembrane region" description="Helical" evidence="6">
    <location>
        <begin position="95"/>
        <end position="116"/>
    </location>
</feature>
<dbReference type="Pfam" id="PF02653">
    <property type="entry name" value="BPD_transp_2"/>
    <property type="match status" value="1"/>
</dbReference>
<proteinExistence type="predicted"/>
<organism evidence="7">
    <name type="scientific">Alsobacter sp. KACC 23698</name>
    <dbReference type="NCBI Taxonomy" id="3149229"/>
    <lineage>
        <taxon>Bacteria</taxon>
        <taxon>Pseudomonadati</taxon>
        <taxon>Pseudomonadota</taxon>
        <taxon>Alphaproteobacteria</taxon>
        <taxon>Hyphomicrobiales</taxon>
        <taxon>Alsobacteraceae</taxon>
        <taxon>Alsobacter</taxon>
    </lineage>
</organism>
<dbReference type="GO" id="GO:0015658">
    <property type="term" value="F:branched-chain amino acid transmembrane transporter activity"/>
    <property type="evidence" value="ECO:0007669"/>
    <property type="project" value="InterPro"/>
</dbReference>
<feature type="transmembrane region" description="Helical" evidence="6">
    <location>
        <begin position="123"/>
        <end position="143"/>
    </location>
</feature>
<keyword evidence="5 6" id="KW-0472">Membrane</keyword>